<reference evidence="2" key="1">
    <citation type="journal article" date="2019" name="Int. J. Syst. Evol. Microbiol.">
        <title>The Global Catalogue of Microorganisms (GCM) 10K type strain sequencing project: providing services to taxonomists for standard genome sequencing and annotation.</title>
        <authorList>
            <consortium name="The Broad Institute Genomics Platform"/>
            <consortium name="The Broad Institute Genome Sequencing Center for Infectious Disease"/>
            <person name="Wu L."/>
            <person name="Ma J."/>
        </authorList>
    </citation>
    <scope>NUCLEOTIDE SEQUENCE [LARGE SCALE GENOMIC DNA]</scope>
    <source>
        <strain evidence="2">NBRC 112502</strain>
    </source>
</reference>
<dbReference type="EMBL" id="BSOS01000086">
    <property type="protein sequence ID" value="GLR68240.1"/>
    <property type="molecule type" value="Genomic_DNA"/>
</dbReference>
<name>A0ABQ6ADW6_9PROT</name>
<accession>A0ABQ6ADW6</accession>
<dbReference type="Pfam" id="PF13459">
    <property type="entry name" value="Fer4_15"/>
    <property type="match status" value="1"/>
</dbReference>
<organism evidence="1 2">
    <name type="scientific">Acidocella aquatica</name>
    <dbReference type="NCBI Taxonomy" id="1922313"/>
    <lineage>
        <taxon>Bacteria</taxon>
        <taxon>Pseudomonadati</taxon>
        <taxon>Pseudomonadota</taxon>
        <taxon>Alphaproteobacteria</taxon>
        <taxon>Acetobacterales</taxon>
        <taxon>Acidocellaceae</taxon>
        <taxon>Acidocella</taxon>
    </lineage>
</organism>
<evidence type="ECO:0000313" key="1">
    <source>
        <dbReference type="EMBL" id="GLR68240.1"/>
    </source>
</evidence>
<keyword evidence="2" id="KW-1185">Reference proteome</keyword>
<sequence>MVTKLVVEWPLCDGNGVCTIEAPELLLIDDNDNLQVLNEIVVNSLLAKAEAAVRVCPKRALKLVTEG</sequence>
<evidence type="ECO:0008006" key="3">
    <source>
        <dbReference type="Google" id="ProtNLM"/>
    </source>
</evidence>
<gene>
    <name evidence="1" type="ORF">GCM10010909_29210</name>
</gene>
<evidence type="ECO:0000313" key="2">
    <source>
        <dbReference type="Proteomes" id="UP001156641"/>
    </source>
</evidence>
<comment type="caution">
    <text evidence="1">The sequence shown here is derived from an EMBL/GenBank/DDBJ whole genome shotgun (WGS) entry which is preliminary data.</text>
</comment>
<proteinExistence type="predicted"/>
<dbReference type="SUPFAM" id="SSF54862">
    <property type="entry name" value="4Fe-4S ferredoxins"/>
    <property type="match status" value="1"/>
</dbReference>
<protein>
    <recommendedName>
        <fullName evidence="3">Ferredoxin</fullName>
    </recommendedName>
</protein>
<dbReference type="RefSeq" id="WP_284259084.1">
    <property type="nucleotide sequence ID" value="NZ_BSOS01000086.1"/>
</dbReference>
<dbReference type="Gene3D" id="3.30.70.20">
    <property type="match status" value="1"/>
</dbReference>
<dbReference type="Proteomes" id="UP001156641">
    <property type="component" value="Unassembled WGS sequence"/>
</dbReference>